<dbReference type="InterPro" id="IPR008780">
    <property type="entry name" value="Plasmodium_Vir"/>
</dbReference>
<dbReference type="AlphaFoldDB" id="K6UNY0"/>
<evidence type="ECO:0000313" key="2">
    <source>
        <dbReference type="EMBL" id="GAB69908.1"/>
    </source>
</evidence>
<feature type="non-terminal residue" evidence="2">
    <location>
        <position position="1"/>
    </location>
</feature>
<evidence type="ECO:0000256" key="1">
    <source>
        <dbReference type="SAM" id="Phobius"/>
    </source>
</evidence>
<keyword evidence="3" id="KW-1185">Reference proteome</keyword>
<reference evidence="2 3" key="1">
    <citation type="journal article" date="2012" name="Nat. Genet.">
        <title>Plasmodium cynomolgi genome sequences provide insight into Plasmodium vivax and the monkey malaria clade.</title>
        <authorList>
            <person name="Tachibana S."/>
            <person name="Sullivan S.A."/>
            <person name="Kawai S."/>
            <person name="Nakamura S."/>
            <person name="Kim H.R."/>
            <person name="Goto N."/>
            <person name="Arisue N."/>
            <person name="Palacpac N.M.Q."/>
            <person name="Honma H."/>
            <person name="Yagi M."/>
            <person name="Tougan T."/>
            <person name="Katakai Y."/>
            <person name="Kaneko O."/>
            <person name="Mita T."/>
            <person name="Kita K."/>
            <person name="Yasutomi Y."/>
            <person name="Sutton P.L."/>
            <person name="Shakhbatyan R."/>
            <person name="Horii T."/>
            <person name="Yasunaga T."/>
            <person name="Barnwell J.W."/>
            <person name="Escalante A.A."/>
            <person name="Carlton J.M."/>
            <person name="Tanabe K."/>
        </authorList>
    </citation>
    <scope>NUCLEOTIDE SEQUENCE [LARGE SCALE GENOMIC DNA]</scope>
    <source>
        <strain evidence="2 3">B</strain>
    </source>
</reference>
<dbReference type="GeneID" id="14696450"/>
<dbReference type="VEuPathDB" id="PlasmoDB:PCYB_006570"/>
<feature type="non-terminal residue" evidence="2">
    <location>
        <position position="219"/>
    </location>
</feature>
<protein>
    <recommendedName>
        <fullName evidence="4">CYIR protein</fullName>
    </recommendedName>
</protein>
<organism evidence="2 3">
    <name type="scientific">Plasmodium cynomolgi (strain B)</name>
    <dbReference type="NCBI Taxonomy" id="1120755"/>
    <lineage>
        <taxon>Eukaryota</taxon>
        <taxon>Sar</taxon>
        <taxon>Alveolata</taxon>
        <taxon>Apicomplexa</taxon>
        <taxon>Aconoidasida</taxon>
        <taxon>Haemosporida</taxon>
        <taxon>Plasmodiidae</taxon>
        <taxon>Plasmodium</taxon>
        <taxon>Plasmodium (Plasmodium)</taxon>
    </lineage>
</organism>
<sequence length="219" mass="25502">DKIYSLVQDKSEFSRIIIMIYHELIYNNPGKYKVCDRVYYIIDKDIFNKYKLLFDYSKDYEKIKHHTLDPNTTCDQKYKEVLENYIDTYIHAYSNCIGARTTKYDCNYFHNLFKESFENLTTSTCRDRQNDEAILETDTTHRDKRPALKSDLPSSKYGGSYRYEFAPENTKTSLATQYKSDGSLSLPMEDSTGGSSSRTTIGLVVPVLGVSFISFLLYR</sequence>
<dbReference type="KEGG" id="pcy:PCYB_006570"/>
<dbReference type="Pfam" id="PF05795">
    <property type="entry name" value="Plasmodium_Vir"/>
    <property type="match status" value="1"/>
</dbReference>
<name>K6UNY0_PLACD</name>
<feature type="transmembrane region" description="Helical" evidence="1">
    <location>
        <begin position="200"/>
        <end position="218"/>
    </location>
</feature>
<proteinExistence type="predicted"/>
<dbReference type="Proteomes" id="UP000006319">
    <property type="component" value="Unassembled WGS sequence"/>
</dbReference>
<accession>K6UNY0</accession>
<gene>
    <name evidence="2" type="ORF">PCYB_006570</name>
</gene>
<dbReference type="EMBL" id="DF158136">
    <property type="protein sequence ID" value="GAB69908.1"/>
    <property type="molecule type" value="Genomic_DNA"/>
</dbReference>
<evidence type="ECO:0000313" key="3">
    <source>
        <dbReference type="Proteomes" id="UP000006319"/>
    </source>
</evidence>
<dbReference type="OrthoDB" id="383226at2759"/>
<evidence type="ECO:0008006" key="4">
    <source>
        <dbReference type="Google" id="ProtNLM"/>
    </source>
</evidence>
<keyword evidence="1" id="KW-0812">Transmembrane</keyword>
<keyword evidence="1" id="KW-1133">Transmembrane helix</keyword>
<keyword evidence="1" id="KW-0472">Membrane</keyword>
<dbReference type="RefSeq" id="XP_004228126.1">
    <property type="nucleotide sequence ID" value="XM_004228078.1"/>
</dbReference>